<evidence type="ECO:0000256" key="2">
    <source>
        <dbReference type="SAM" id="MobiDB-lite"/>
    </source>
</evidence>
<evidence type="ECO:0000256" key="1">
    <source>
        <dbReference type="ARBA" id="ARBA00022737"/>
    </source>
</evidence>
<dbReference type="GO" id="GO:0042302">
    <property type="term" value="F:structural constituent of cuticle"/>
    <property type="evidence" value="ECO:0007669"/>
    <property type="project" value="InterPro"/>
</dbReference>
<feature type="region of interest" description="Disordered" evidence="2">
    <location>
        <begin position="102"/>
        <end position="125"/>
    </location>
</feature>
<feature type="domain" description="Nematode cuticle collagen N-terminal" evidence="4">
    <location>
        <begin position="19"/>
        <end position="69"/>
    </location>
</feature>
<evidence type="ECO:0000313" key="6">
    <source>
        <dbReference type="Proteomes" id="UP000024404"/>
    </source>
</evidence>
<sequence length="330" mass="34334">MNLNSATEFEVQRQFRQVAIAAVTLSIFSISMAILTVPLLYSYAHHLHSKVLDETNFCKASSRDMWYQMSALQNRLQIFQIRKREKRGWLFGQWRDDGIGDAGGNGAYGAPAPAPVYEPPAPPHSDKEVVVHMMRCMCTHGPPGPPGAPGDDGKDGRAGKSGNHGDPGKDGNIMPYAGLKTEPCIICMPGPPGPPGEPGNKGPPGPRGEAGQPGHDGKKGPRGMIGQPGPIGKPGEPGPRGKKGDDGKLVKIEGPAGIPGPPGPVGQPGMKGPKGNRGQTTPGPQGPPGEVGKKGKAGKKGPRGPPGPRGIHGIDGDCDHCPQPRTPPGY</sequence>
<dbReference type="PANTHER" id="PTHR24637">
    <property type="entry name" value="COLLAGEN"/>
    <property type="match status" value="1"/>
</dbReference>
<feature type="region of interest" description="Disordered" evidence="2">
    <location>
        <begin position="141"/>
        <end position="330"/>
    </location>
</feature>
<dbReference type="Proteomes" id="UP000024404">
    <property type="component" value="Unassembled WGS sequence"/>
</dbReference>
<evidence type="ECO:0000256" key="3">
    <source>
        <dbReference type="SAM" id="Phobius"/>
    </source>
</evidence>
<keyword evidence="3" id="KW-0472">Membrane</keyword>
<reference evidence="6" key="1">
    <citation type="submission" date="2013-10" db="EMBL/GenBank/DDBJ databases">
        <title>Genome sequencing of Onchocerca volvulus.</title>
        <authorList>
            <person name="Cotton J."/>
            <person name="Tsai J."/>
            <person name="Stanley E."/>
            <person name="Tracey A."/>
            <person name="Holroyd N."/>
            <person name="Lustigman S."/>
            <person name="Berriman M."/>
        </authorList>
    </citation>
    <scope>NUCLEOTIDE SEQUENCE</scope>
</reference>
<dbReference type="EnsemblMetazoa" id="OVOC10245.1">
    <property type="protein sequence ID" value="OVOC10245.1"/>
    <property type="gene ID" value="WBGene00247054"/>
</dbReference>
<keyword evidence="3" id="KW-0812">Transmembrane</keyword>
<dbReference type="AlphaFoldDB" id="A0A8R1XKJ7"/>
<feature type="transmembrane region" description="Helical" evidence="3">
    <location>
        <begin position="20"/>
        <end position="41"/>
    </location>
</feature>
<evidence type="ECO:0000259" key="4">
    <source>
        <dbReference type="SMART" id="SM01088"/>
    </source>
</evidence>
<feature type="compositionally biased region" description="Low complexity" evidence="2">
    <location>
        <begin position="224"/>
        <end position="234"/>
    </location>
</feature>
<feature type="compositionally biased region" description="Basic and acidic residues" evidence="2">
    <location>
        <begin position="312"/>
        <end position="322"/>
    </location>
</feature>
<reference evidence="5" key="2">
    <citation type="submission" date="2022-06" db="UniProtKB">
        <authorList>
            <consortium name="EnsemblMetazoa"/>
        </authorList>
    </citation>
    <scope>IDENTIFICATION</scope>
</reference>
<organism evidence="5 6">
    <name type="scientific">Onchocerca volvulus</name>
    <dbReference type="NCBI Taxonomy" id="6282"/>
    <lineage>
        <taxon>Eukaryota</taxon>
        <taxon>Metazoa</taxon>
        <taxon>Ecdysozoa</taxon>
        <taxon>Nematoda</taxon>
        <taxon>Chromadorea</taxon>
        <taxon>Rhabditida</taxon>
        <taxon>Spirurina</taxon>
        <taxon>Spiruromorpha</taxon>
        <taxon>Filarioidea</taxon>
        <taxon>Onchocercidae</taxon>
        <taxon>Onchocerca</taxon>
    </lineage>
</organism>
<accession>A0A8R1XKJ7</accession>
<dbReference type="Pfam" id="PF01391">
    <property type="entry name" value="Collagen"/>
    <property type="match status" value="2"/>
</dbReference>
<feature type="compositionally biased region" description="Pro residues" evidence="2">
    <location>
        <begin position="189"/>
        <end position="206"/>
    </location>
</feature>
<feature type="compositionally biased region" description="Pro residues" evidence="2">
    <location>
        <begin position="112"/>
        <end position="123"/>
    </location>
</feature>
<dbReference type="InterPro" id="IPR008160">
    <property type="entry name" value="Collagen"/>
</dbReference>
<feature type="compositionally biased region" description="Basic and acidic residues" evidence="2">
    <location>
        <begin position="242"/>
        <end position="251"/>
    </location>
</feature>
<keyword evidence="1" id="KW-0677">Repeat</keyword>
<dbReference type="OMA" id="YRAKRAW"/>
<name>A0A8R1XKJ7_ONCVO</name>
<keyword evidence="6" id="KW-1185">Reference proteome</keyword>
<proteinExistence type="predicted"/>
<dbReference type="InterPro" id="IPR002486">
    <property type="entry name" value="Col_cuticle_N"/>
</dbReference>
<keyword evidence="3" id="KW-1133">Transmembrane helix</keyword>
<dbReference type="SMART" id="SM01088">
    <property type="entry name" value="Col_cuticle_N"/>
    <property type="match status" value="1"/>
</dbReference>
<dbReference type="Pfam" id="PF01484">
    <property type="entry name" value="Col_cuticle_N"/>
    <property type="match status" value="1"/>
</dbReference>
<dbReference type="PANTHER" id="PTHR24637:SF348">
    <property type="entry name" value="NEMATODE CUTICLE COLLAGEN N-TERMINAL DOMAIN-CONTAINING PROTEIN"/>
    <property type="match status" value="1"/>
</dbReference>
<protein>
    <submittedName>
        <fullName evidence="5">Col_cuticle_N domain-containing protein</fullName>
    </submittedName>
</protein>
<dbReference type="EMBL" id="CMVM020000328">
    <property type="status" value="NOT_ANNOTATED_CDS"/>
    <property type="molecule type" value="Genomic_DNA"/>
</dbReference>
<evidence type="ECO:0000313" key="5">
    <source>
        <dbReference type="EnsemblMetazoa" id="OVOC10245.1"/>
    </source>
</evidence>